<dbReference type="EMBL" id="MU003695">
    <property type="protein sequence ID" value="KAF2814461.1"/>
    <property type="molecule type" value="Genomic_DNA"/>
</dbReference>
<keyword evidence="2" id="KW-1185">Reference proteome</keyword>
<feature type="non-terminal residue" evidence="1">
    <location>
        <position position="1"/>
    </location>
</feature>
<gene>
    <name evidence="1 3" type="ORF">BDZ99DRAFT_517049</name>
</gene>
<proteinExistence type="predicted"/>
<evidence type="ECO:0000313" key="1">
    <source>
        <dbReference type="EMBL" id="KAF2814461.1"/>
    </source>
</evidence>
<sequence>VFDDINKHNKDWRDIIPYISSLYVPFESWSFAEYGSGRGWIAVIDGEVIRTGRPAFHFLNQFGEPVPAAERRLPAEHGLMSCVLENARTWMDIPDQGWTALVQVTDSMMAPMGLGPSQEVRDELNRVAREEWEEAEAAEQLEQVALHESQDG</sequence>
<reference evidence="3" key="2">
    <citation type="submission" date="2020-04" db="EMBL/GenBank/DDBJ databases">
        <authorList>
            <consortium name="NCBI Genome Project"/>
        </authorList>
    </citation>
    <scope>NUCLEOTIDE SEQUENCE</scope>
    <source>
        <strain evidence="3">CBS 304.34</strain>
    </source>
</reference>
<dbReference type="AlphaFoldDB" id="A0A6A6Z049"/>
<organism evidence="1">
    <name type="scientific">Mytilinidion resinicola</name>
    <dbReference type="NCBI Taxonomy" id="574789"/>
    <lineage>
        <taxon>Eukaryota</taxon>
        <taxon>Fungi</taxon>
        <taxon>Dikarya</taxon>
        <taxon>Ascomycota</taxon>
        <taxon>Pezizomycotina</taxon>
        <taxon>Dothideomycetes</taxon>
        <taxon>Pleosporomycetidae</taxon>
        <taxon>Mytilinidiales</taxon>
        <taxon>Mytilinidiaceae</taxon>
        <taxon>Mytilinidion</taxon>
    </lineage>
</organism>
<name>A0A6A6Z049_9PEZI</name>
<reference evidence="1 3" key="1">
    <citation type="journal article" date="2020" name="Stud. Mycol.">
        <title>101 Dothideomycetes genomes: a test case for predicting lifestyles and emergence of pathogens.</title>
        <authorList>
            <person name="Haridas S."/>
            <person name="Albert R."/>
            <person name="Binder M."/>
            <person name="Bloem J."/>
            <person name="Labutti K."/>
            <person name="Salamov A."/>
            <person name="Andreopoulos B."/>
            <person name="Baker S."/>
            <person name="Barry K."/>
            <person name="Bills G."/>
            <person name="Bluhm B."/>
            <person name="Cannon C."/>
            <person name="Castanera R."/>
            <person name="Culley D."/>
            <person name="Daum C."/>
            <person name="Ezra D."/>
            <person name="Gonzalez J."/>
            <person name="Henrissat B."/>
            <person name="Kuo A."/>
            <person name="Liang C."/>
            <person name="Lipzen A."/>
            <person name="Lutzoni F."/>
            <person name="Magnuson J."/>
            <person name="Mondo S."/>
            <person name="Nolan M."/>
            <person name="Ohm R."/>
            <person name="Pangilinan J."/>
            <person name="Park H.-J."/>
            <person name="Ramirez L."/>
            <person name="Alfaro M."/>
            <person name="Sun H."/>
            <person name="Tritt A."/>
            <person name="Yoshinaga Y."/>
            <person name="Zwiers L.-H."/>
            <person name="Turgeon B."/>
            <person name="Goodwin S."/>
            <person name="Spatafora J."/>
            <person name="Crous P."/>
            <person name="Grigoriev I."/>
        </authorList>
    </citation>
    <scope>NUCLEOTIDE SEQUENCE</scope>
    <source>
        <strain evidence="1 3">CBS 304.34</strain>
    </source>
</reference>
<protein>
    <submittedName>
        <fullName evidence="1 3">Uncharacterized protein</fullName>
    </submittedName>
</protein>
<dbReference type="GeneID" id="54466023"/>
<dbReference type="Proteomes" id="UP000504636">
    <property type="component" value="Unplaced"/>
</dbReference>
<evidence type="ECO:0000313" key="2">
    <source>
        <dbReference type="Proteomes" id="UP000504636"/>
    </source>
</evidence>
<dbReference type="RefSeq" id="XP_033581425.1">
    <property type="nucleotide sequence ID" value="XM_033725130.1"/>
</dbReference>
<reference evidence="3" key="3">
    <citation type="submission" date="2025-04" db="UniProtKB">
        <authorList>
            <consortium name="RefSeq"/>
        </authorList>
    </citation>
    <scope>IDENTIFICATION</scope>
    <source>
        <strain evidence="3">CBS 304.34</strain>
    </source>
</reference>
<evidence type="ECO:0000313" key="3">
    <source>
        <dbReference type="RefSeq" id="XP_033581425.1"/>
    </source>
</evidence>
<accession>A0A6A6Z049</accession>